<gene>
    <name evidence="7" type="ORF">jhhlp_006024</name>
</gene>
<comment type="caution">
    <text evidence="7">The sequence shown here is derived from an EMBL/GenBank/DDBJ whole genome shotgun (WGS) entry which is preliminary data.</text>
</comment>
<feature type="compositionally biased region" description="Polar residues" evidence="6">
    <location>
        <begin position="192"/>
        <end position="209"/>
    </location>
</feature>
<dbReference type="PANTHER" id="PTHR10543">
    <property type="entry name" value="BETA-CAROTENE DIOXYGENASE"/>
    <property type="match status" value="1"/>
</dbReference>
<comment type="similarity">
    <text evidence="1">Belongs to the carotenoid oxygenase family.</text>
</comment>
<reference evidence="7 8" key="1">
    <citation type="journal article" date="2017" name="G3 (Bethesda)">
        <title>First Draft Genome Sequence of the Pathogenic Fungus Lomentospora prolificans (Formerly Scedosporium prolificans).</title>
        <authorList>
            <person name="Luo R."/>
            <person name="Zimin A."/>
            <person name="Workman R."/>
            <person name="Fan Y."/>
            <person name="Pertea G."/>
            <person name="Grossman N."/>
            <person name="Wear M.P."/>
            <person name="Jia B."/>
            <person name="Miller H."/>
            <person name="Casadevall A."/>
            <person name="Timp W."/>
            <person name="Zhang S.X."/>
            <person name="Salzberg S.L."/>
        </authorList>
    </citation>
    <scope>NUCLEOTIDE SEQUENCE [LARGE SCALE GENOMIC DNA]</scope>
    <source>
        <strain evidence="7 8">JHH-5317</strain>
    </source>
</reference>
<dbReference type="VEuPathDB" id="FungiDB:jhhlp_006024"/>
<evidence type="ECO:0000256" key="3">
    <source>
        <dbReference type="ARBA" id="ARBA00023002"/>
    </source>
</evidence>
<dbReference type="AlphaFoldDB" id="A0A2N3N4R4"/>
<evidence type="ECO:0000313" key="8">
    <source>
        <dbReference type="Proteomes" id="UP000233524"/>
    </source>
</evidence>
<dbReference type="InParanoid" id="A0A2N3N4R4"/>
<dbReference type="Pfam" id="PF03055">
    <property type="entry name" value="RPE65"/>
    <property type="match status" value="1"/>
</dbReference>
<evidence type="ECO:0000256" key="5">
    <source>
        <dbReference type="PIRSR" id="PIRSR604294-1"/>
    </source>
</evidence>
<dbReference type="PANTHER" id="PTHR10543:SF24">
    <property type="entry name" value="CAROTENOID ISOMEROOXYGENASE"/>
    <property type="match status" value="1"/>
</dbReference>
<dbReference type="GO" id="GO:0010436">
    <property type="term" value="F:carotenoid dioxygenase activity"/>
    <property type="evidence" value="ECO:0007669"/>
    <property type="project" value="TreeGrafter"/>
</dbReference>
<organism evidence="7 8">
    <name type="scientific">Lomentospora prolificans</name>
    <dbReference type="NCBI Taxonomy" id="41688"/>
    <lineage>
        <taxon>Eukaryota</taxon>
        <taxon>Fungi</taxon>
        <taxon>Dikarya</taxon>
        <taxon>Ascomycota</taxon>
        <taxon>Pezizomycotina</taxon>
        <taxon>Sordariomycetes</taxon>
        <taxon>Hypocreomycetidae</taxon>
        <taxon>Microascales</taxon>
        <taxon>Microascaceae</taxon>
        <taxon>Lomentospora</taxon>
    </lineage>
</organism>
<name>A0A2N3N4R4_9PEZI</name>
<evidence type="ECO:0000256" key="1">
    <source>
        <dbReference type="ARBA" id="ARBA00006787"/>
    </source>
</evidence>
<feature type="binding site" evidence="5">
    <location>
        <position position="586"/>
    </location>
    <ligand>
        <name>Fe cation</name>
        <dbReference type="ChEBI" id="CHEBI:24875"/>
        <note>catalytic</note>
    </ligand>
</feature>
<evidence type="ECO:0008006" key="9">
    <source>
        <dbReference type="Google" id="ProtNLM"/>
    </source>
</evidence>
<feature type="region of interest" description="Disordered" evidence="6">
    <location>
        <begin position="192"/>
        <end position="212"/>
    </location>
</feature>
<evidence type="ECO:0000256" key="4">
    <source>
        <dbReference type="ARBA" id="ARBA00023004"/>
    </source>
</evidence>
<evidence type="ECO:0000256" key="2">
    <source>
        <dbReference type="ARBA" id="ARBA00022723"/>
    </source>
</evidence>
<evidence type="ECO:0000313" key="7">
    <source>
        <dbReference type="EMBL" id="PKS07421.1"/>
    </source>
</evidence>
<dbReference type="GO" id="GO:0016121">
    <property type="term" value="P:carotene catabolic process"/>
    <property type="evidence" value="ECO:0007669"/>
    <property type="project" value="TreeGrafter"/>
</dbReference>
<protein>
    <recommendedName>
        <fullName evidence="9">Dioxygenase</fullName>
    </recommendedName>
</protein>
<proteinExistence type="inferred from homology"/>
<dbReference type="Proteomes" id="UP000233524">
    <property type="component" value="Unassembled WGS sequence"/>
</dbReference>
<keyword evidence="4 5" id="KW-0408">Iron</keyword>
<dbReference type="OrthoDB" id="407010at2759"/>
<dbReference type="EMBL" id="NLAX01000701">
    <property type="protein sequence ID" value="PKS07421.1"/>
    <property type="molecule type" value="Genomic_DNA"/>
</dbReference>
<accession>A0A2N3N4R4</accession>
<comment type="cofactor">
    <cofactor evidence="5">
        <name>Fe(2+)</name>
        <dbReference type="ChEBI" id="CHEBI:29033"/>
    </cofactor>
    <text evidence="5">Binds 1 Fe(2+) ion per subunit.</text>
</comment>
<evidence type="ECO:0000256" key="6">
    <source>
        <dbReference type="SAM" id="MobiDB-lite"/>
    </source>
</evidence>
<feature type="binding site" evidence="5">
    <location>
        <position position="383"/>
    </location>
    <ligand>
        <name>Fe cation</name>
        <dbReference type="ChEBI" id="CHEBI:24875"/>
        <note>catalytic</note>
    </ligand>
</feature>
<dbReference type="InterPro" id="IPR004294">
    <property type="entry name" value="Carotenoid_Oase"/>
</dbReference>
<feature type="binding site" evidence="5">
    <location>
        <position position="314"/>
    </location>
    <ligand>
        <name>Fe cation</name>
        <dbReference type="ChEBI" id="CHEBI:24875"/>
        <note>catalytic</note>
    </ligand>
</feature>
<keyword evidence="3" id="KW-0560">Oxidoreductase</keyword>
<feature type="binding site" evidence="5">
    <location>
        <position position="262"/>
    </location>
    <ligand>
        <name>Fe cation</name>
        <dbReference type="ChEBI" id="CHEBI:24875"/>
        <note>catalytic</note>
    </ligand>
</feature>
<keyword evidence="8" id="KW-1185">Reference proteome</keyword>
<dbReference type="GO" id="GO:0046872">
    <property type="term" value="F:metal ion binding"/>
    <property type="evidence" value="ECO:0007669"/>
    <property type="project" value="UniProtKB-KW"/>
</dbReference>
<sequence length="594" mass="65099">MTDSNTLNPLRFTSADEAANIKEISENMAKLSFKDWPNEAGFDGLTEHRGPIELRVKGDIPAWAAGSLYRTGPGVCKVEDTARGTVGISHWFDGLAHTHRFEIVALNKAATPSGESLSGSGVRVFYSSRRQSDHIMEDIKRYGTYRSMSFAQKADPCVGLFGKFMSVFRRPSDQANIAVTVNVDFPAKRALSSSSSAQTKPNAPLTTNGAPELGHRASAQNVFLATDAASFLEVDPATLEPIGVVSQKQLHPELKGPISAAHGKRDPETGDFFNYNMEFGRTATYRVFQIVASTGKVKILATISSSHIKPAYIHSFFLTPSYVVLCVPSVHYKYGGISIPLVGNLLDATEFNPSQPCRWLIVDRKAGKGLVAEFKTAGAFFFHSTNSFEEDGDVICELVQFKSGDILKTFYYDVLLNCNGVTEKLWKEDSQNTDTRPTLVRYRFPTKGVSGGSKHGPEVNDLLAPILEIPAPHAGELPTYNPQYSLRRHRYVYSASSRGLSTLFDSLIKTDTETREVLMWQGPIGHTPGEAIFCPHPNGISEDDGVLLSVVLDGLNQQSYLLCLDARTMKELGRAECEFAVGFGFHGRHAKAAL</sequence>
<keyword evidence="2 5" id="KW-0479">Metal-binding</keyword>
<dbReference type="STRING" id="41688.A0A2N3N4R4"/>